<gene>
    <name evidence="5" type="ORF">EDD57_1375</name>
</gene>
<evidence type="ECO:0000259" key="4">
    <source>
        <dbReference type="PROSITE" id="PS50830"/>
    </source>
</evidence>
<dbReference type="GO" id="GO:0004519">
    <property type="term" value="F:endonuclease activity"/>
    <property type="evidence" value="ECO:0007669"/>
    <property type="project" value="UniProtKB-KW"/>
</dbReference>
<sequence>MSTLREEVRLEEVVDGDTIIVLWRGQKEKVRLLLIDTPEMNYAPFGATPEPFARDAKSYIYDELIFANKLEIELDHPLRDQHGRILAHIWINTDRLLNEELLRKGYARYAYDFARHKHKARYRKAEQLAKTEKLRIWSQPNYVKKSGFRSDKRFKTLAEHVPQSRHKYN</sequence>
<evidence type="ECO:0000256" key="1">
    <source>
        <dbReference type="ARBA" id="ARBA00022722"/>
    </source>
</evidence>
<dbReference type="SUPFAM" id="SSF50199">
    <property type="entry name" value="Staphylococcal nuclease"/>
    <property type="match status" value="1"/>
</dbReference>
<dbReference type="PROSITE" id="PS50830">
    <property type="entry name" value="TNASE_3"/>
    <property type="match status" value="1"/>
</dbReference>
<evidence type="ECO:0000313" key="5">
    <source>
        <dbReference type="EMBL" id="TCP64823.1"/>
    </source>
</evidence>
<dbReference type="PANTHER" id="PTHR12302:SF3">
    <property type="entry name" value="SERINE_THREONINE-PROTEIN KINASE 31"/>
    <property type="match status" value="1"/>
</dbReference>
<dbReference type="PANTHER" id="PTHR12302">
    <property type="entry name" value="EBNA2 BINDING PROTEIN P100"/>
    <property type="match status" value="1"/>
</dbReference>
<dbReference type="Pfam" id="PF00565">
    <property type="entry name" value="SNase"/>
    <property type="match status" value="1"/>
</dbReference>
<dbReference type="Proteomes" id="UP000294746">
    <property type="component" value="Unassembled WGS sequence"/>
</dbReference>
<dbReference type="InterPro" id="IPR002071">
    <property type="entry name" value="Thermonucl_AS"/>
</dbReference>
<keyword evidence="6" id="KW-1185">Reference proteome</keyword>
<evidence type="ECO:0000256" key="3">
    <source>
        <dbReference type="ARBA" id="ARBA00022801"/>
    </source>
</evidence>
<evidence type="ECO:0000256" key="2">
    <source>
        <dbReference type="ARBA" id="ARBA00022759"/>
    </source>
</evidence>
<dbReference type="GO" id="GO:0003676">
    <property type="term" value="F:nucleic acid binding"/>
    <property type="evidence" value="ECO:0007669"/>
    <property type="project" value="InterPro"/>
</dbReference>
<dbReference type="GO" id="GO:0016787">
    <property type="term" value="F:hydrolase activity"/>
    <property type="evidence" value="ECO:0007669"/>
    <property type="project" value="UniProtKB-KW"/>
</dbReference>
<evidence type="ECO:0000313" key="6">
    <source>
        <dbReference type="Proteomes" id="UP000294746"/>
    </source>
</evidence>
<dbReference type="AlphaFoldDB" id="A0A4R2RNQ7"/>
<keyword evidence="2" id="KW-0255">Endonuclease</keyword>
<dbReference type="OrthoDB" id="4376109at2"/>
<dbReference type="InterPro" id="IPR035437">
    <property type="entry name" value="SNase_OB-fold_sf"/>
</dbReference>
<keyword evidence="1" id="KW-0540">Nuclease</keyword>
<accession>A0A4R2RNQ7</accession>
<protein>
    <submittedName>
        <fullName evidence="5">Micrococcal nuclease</fullName>
    </submittedName>
</protein>
<name>A0A4R2RNQ7_9BACL</name>
<dbReference type="InterPro" id="IPR016071">
    <property type="entry name" value="Staphylococal_nuclease_OB-fold"/>
</dbReference>
<comment type="caution">
    <text evidence="5">The sequence shown here is derived from an EMBL/GenBank/DDBJ whole genome shotgun (WGS) entry which is preliminary data.</text>
</comment>
<organism evidence="5 6">
    <name type="scientific">Baia soyae</name>
    <dbReference type="NCBI Taxonomy" id="1544746"/>
    <lineage>
        <taxon>Bacteria</taxon>
        <taxon>Bacillati</taxon>
        <taxon>Bacillota</taxon>
        <taxon>Bacilli</taxon>
        <taxon>Bacillales</taxon>
        <taxon>Thermoactinomycetaceae</taxon>
        <taxon>Baia</taxon>
    </lineage>
</organism>
<feature type="domain" description="TNase-like" evidence="4">
    <location>
        <begin position="4"/>
        <end position="139"/>
    </location>
</feature>
<dbReference type="PROSITE" id="PS01123">
    <property type="entry name" value="TNASE_1"/>
    <property type="match status" value="1"/>
</dbReference>
<dbReference type="EMBL" id="SLXV01000037">
    <property type="protein sequence ID" value="TCP64823.1"/>
    <property type="molecule type" value="Genomic_DNA"/>
</dbReference>
<dbReference type="SMART" id="SM00318">
    <property type="entry name" value="SNc"/>
    <property type="match status" value="1"/>
</dbReference>
<dbReference type="Gene3D" id="2.40.50.90">
    <property type="match status" value="1"/>
</dbReference>
<keyword evidence="3" id="KW-0378">Hydrolase</keyword>
<dbReference type="RefSeq" id="WP_131849497.1">
    <property type="nucleotide sequence ID" value="NZ_SLXV01000037.1"/>
</dbReference>
<reference evidence="5 6" key="1">
    <citation type="submission" date="2019-03" db="EMBL/GenBank/DDBJ databases">
        <title>Genomic Encyclopedia of Type Strains, Phase IV (KMG-IV): sequencing the most valuable type-strain genomes for metagenomic binning, comparative biology and taxonomic classification.</title>
        <authorList>
            <person name="Goeker M."/>
        </authorList>
    </citation>
    <scope>NUCLEOTIDE SEQUENCE [LARGE SCALE GENOMIC DNA]</scope>
    <source>
        <strain evidence="5 6">DSM 46831</strain>
    </source>
</reference>
<proteinExistence type="predicted"/>